<dbReference type="RefSeq" id="WP_382419966.1">
    <property type="nucleotide sequence ID" value="NZ_JBHSCW010000001.1"/>
</dbReference>
<evidence type="ECO:0000256" key="2">
    <source>
        <dbReference type="ARBA" id="ARBA00022670"/>
    </source>
</evidence>
<dbReference type="PROSITE" id="PS50005">
    <property type="entry name" value="TPR"/>
    <property type="match status" value="1"/>
</dbReference>
<dbReference type="CDD" id="cd07324">
    <property type="entry name" value="M48C_Oma1-like"/>
    <property type="match status" value="1"/>
</dbReference>
<evidence type="ECO:0000256" key="3">
    <source>
        <dbReference type="ARBA" id="ARBA00022723"/>
    </source>
</evidence>
<dbReference type="InterPro" id="IPR001915">
    <property type="entry name" value="Peptidase_M48"/>
</dbReference>
<keyword evidence="2" id="KW-0645">Protease</keyword>
<keyword evidence="10" id="KW-1185">Reference proteome</keyword>
<sequence>MSEGITVVRVERMRFIKIFALLLGLLVWTSATAWAQGVTVIRDAEIEHSVRTFATPLFQAAGLNPNTLEIFLIEEDTLNAFVVPGGKMFLNTGLILRTEEPTQLMGVIAHETGHIAAGHTFSRGDQVRNATLKAIAGALLGLGAGLATGESGAAAAGSIIGQDMALRGLLSFTRGQENAADQAAIDYMRSAGYSPQGLLDFMQIMEDQEALMSSSQEPYLRTHPMTRDRVRALEQAVREYSGEAGDIEPELARMHARMRAKLSGFLESERRVQRRYPESDTSVPARYARAISDYRNGRLERALDGMGALIEEHPNDAFFHEMRGQMLMEHGRLEEALPDYRTATELLPEEPLIRLSLAQVQVHLDRPEMNEAALENLAKVRAREDDNPTAWRLTAIARGRQGDKGRAALALAEMNYARAEWREAVGQAERAKKLLDNSTPAWLRASDLSEAASRRADEQN</sequence>
<keyword evidence="3" id="KW-0479">Metal-binding</keyword>
<dbReference type="EMBL" id="JBHSCW010000001">
    <property type="protein sequence ID" value="MFC4349971.1"/>
    <property type="molecule type" value="Genomic_DNA"/>
</dbReference>
<protein>
    <submittedName>
        <fullName evidence="9">M48 family metalloprotease</fullName>
        <ecNumber evidence="9">3.4.24.-</ecNumber>
    </submittedName>
</protein>
<dbReference type="SUPFAM" id="SSF48452">
    <property type="entry name" value="TPR-like"/>
    <property type="match status" value="1"/>
</dbReference>
<proteinExistence type="predicted"/>
<evidence type="ECO:0000256" key="6">
    <source>
        <dbReference type="ARBA" id="ARBA00023049"/>
    </source>
</evidence>
<evidence type="ECO:0000256" key="5">
    <source>
        <dbReference type="ARBA" id="ARBA00022833"/>
    </source>
</evidence>
<dbReference type="GO" id="GO:0008237">
    <property type="term" value="F:metallopeptidase activity"/>
    <property type="evidence" value="ECO:0007669"/>
    <property type="project" value="UniProtKB-KW"/>
</dbReference>
<feature type="repeat" description="TPR" evidence="7">
    <location>
        <begin position="317"/>
        <end position="350"/>
    </location>
</feature>
<feature type="domain" description="Peptidase M48" evidence="8">
    <location>
        <begin position="46"/>
        <end position="235"/>
    </location>
</feature>
<keyword evidence="6 9" id="KW-0482">Metalloprotease</keyword>
<keyword evidence="4 9" id="KW-0378">Hydrolase</keyword>
<dbReference type="InterPro" id="IPR011990">
    <property type="entry name" value="TPR-like_helical_dom_sf"/>
</dbReference>
<reference evidence="10" key="1">
    <citation type="journal article" date="2019" name="Int. J. Syst. Evol. Microbiol.">
        <title>The Global Catalogue of Microorganisms (GCM) 10K type strain sequencing project: providing services to taxonomists for standard genome sequencing and annotation.</title>
        <authorList>
            <consortium name="The Broad Institute Genomics Platform"/>
            <consortium name="The Broad Institute Genome Sequencing Center for Infectious Disease"/>
            <person name="Wu L."/>
            <person name="Ma J."/>
        </authorList>
    </citation>
    <scope>NUCLEOTIDE SEQUENCE [LARGE SCALE GENOMIC DNA]</scope>
    <source>
        <strain evidence="10">CECT 8472</strain>
    </source>
</reference>
<keyword evidence="5" id="KW-0862">Zinc</keyword>
<organism evidence="9 10">
    <name type="scientific">Fodinicurvata halophila</name>
    <dbReference type="NCBI Taxonomy" id="1419723"/>
    <lineage>
        <taxon>Bacteria</taxon>
        <taxon>Pseudomonadati</taxon>
        <taxon>Pseudomonadota</taxon>
        <taxon>Alphaproteobacteria</taxon>
        <taxon>Rhodospirillales</taxon>
        <taxon>Rhodovibrionaceae</taxon>
        <taxon>Fodinicurvata</taxon>
    </lineage>
</organism>
<comment type="cofactor">
    <cofactor evidence="1">
        <name>Zn(2+)</name>
        <dbReference type="ChEBI" id="CHEBI:29105"/>
    </cofactor>
</comment>
<evidence type="ECO:0000313" key="10">
    <source>
        <dbReference type="Proteomes" id="UP001595799"/>
    </source>
</evidence>
<dbReference type="Pfam" id="PF01435">
    <property type="entry name" value="Peptidase_M48"/>
    <property type="match status" value="1"/>
</dbReference>
<dbReference type="Pfam" id="PF13432">
    <property type="entry name" value="TPR_16"/>
    <property type="match status" value="1"/>
</dbReference>
<evidence type="ECO:0000256" key="7">
    <source>
        <dbReference type="PROSITE-ProRule" id="PRU00339"/>
    </source>
</evidence>
<dbReference type="Proteomes" id="UP001595799">
    <property type="component" value="Unassembled WGS sequence"/>
</dbReference>
<evidence type="ECO:0000256" key="1">
    <source>
        <dbReference type="ARBA" id="ARBA00001947"/>
    </source>
</evidence>
<evidence type="ECO:0000313" key="9">
    <source>
        <dbReference type="EMBL" id="MFC4349971.1"/>
    </source>
</evidence>
<comment type="caution">
    <text evidence="9">The sequence shown here is derived from an EMBL/GenBank/DDBJ whole genome shotgun (WGS) entry which is preliminary data.</text>
</comment>
<name>A0ABV8UFB8_9PROT</name>
<dbReference type="InterPro" id="IPR019734">
    <property type="entry name" value="TPR_rpt"/>
</dbReference>
<keyword evidence="7" id="KW-0802">TPR repeat</keyword>
<dbReference type="Gene3D" id="3.30.2010.10">
    <property type="entry name" value="Metalloproteases ('zincins'), catalytic domain"/>
    <property type="match status" value="1"/>
</dbReference>
<dbReference type="InterPro" id="IPR051156">
    <property type="entry name" value="Mito/Outer_Membr_Metalloprot"/>
</dbReference>
<dbReference type="Gene3D" id="1.25.40.10">
    <property type="entry name" value="Tetratricopeptide repeat domain"/>
    <property type="match status" value="1"/>
</dbReference>
<evidence type="ECO:0000256" key="4">
    <source>
        <dbReference type="ARBA" id="ARBA00022801"/>
    </source>
</evidence>
<dbReference type="EC" id="3.4.24.-" evidence="9"/>
<gene>
    <name evidence="9" type="ORF">ACFOW6_00290</name>
</gene>
<dbReference type="PANTHER" id="PTHR22726:SF1">
    <property type="entry name" value="METALLOENDOPEPTIDASE OMA1, MITOCHONDRIAL"/>
    <property type="match status" value="1"/>
</dbReference>
<dbReference type="PANTHER" id="PTHR22726">
    <property type="entry name" value="METALLOENDOPEPTIDASE OMA1"/>
    <property type="match status" value="1"/>
</dbReference>
<accession>A0ABV8UFB8</accession>
<evidence type="ECO:0000259" key="8">
    <source>
        <dbReference type="Pfam" id="PF01435"/>
    </source>
</evidence>